<feature type="compositionally biased region" description="Acidic residues" evidence="12">
    <location>
        <begin position="462"/>
        <end position="476"/>
    </location>
</feature>
<comment type="subcellular location">
    <subcellularLocation>
        <location evidence="3">Cytoplasm</location>
    </subcellularLocation>
    <subcellularLocation>
        <location evidence="2">Mitochondrion</location>
    </subcellularLocation>
    <subcellularLocation>
        <location evidence="1">Nucleus</location>
    </subcellularLocation>
</comment>
<feature type="compositionally biased region" description="Low complexity" evidence="12">
    <location>
        <begin position="545"/>
        <end position="554"/>
    </location>
</feature>
<evidence type="ECO:0000256" key="8">
    <source>
        <dbReference type="ARBA" id="ARBA00022859"/>
    </source>
</evidence>
<evidence type="ECO:0000256" key="5">
    <source>
        <dbReference type="ARBA" id="ARBA00019998"/>
    </source>
</evidence>
<dbReference type="AlphaFoldDB" id="A0A1I8IX33"/>
<feature type="domain" description="ECSIT C-terminal" evidence="13">
    <location>
        <begin position="377"/>
        <end position="534"/>
    </location>
</feature>
<feature type="region of interest" description="Disordered" evidence="12">
    <location>
        <begin position="538"/>
        <end position="572"/>
    </location>
</feature>
<keyword evidence="7" id="KW-0399">Innate immunity</keyword>
<evidence type="ECO:0000256" key="10">
    <source>
        <dbReference type="ARBA" id="ARBA00023128"/>
    </source>
</evidence>
<reference evidence="15" key="1">
    <citation type="submission" date="2016-11" db="UniProtKB">
        <authorList>
            <consortium name="WormBaseParasite"/>
        </authorList>
    </citation>
    <scope>IDENTIFICATION</scope>
</reference>
<evidence type="ECO:0000256" key="2">
    <source>
        <dbReference type="ARBA" id="ARBA00004173"/>
    </source>
</evidence>
<evidence type="ECO:0000256" key="9">
    <source>
        <dbReference type="ARBA" id="ARBA00022946"/>
    </source>
</evidence>
<dbReference type="GO" id="GO:0045087">
    <property type="term" value="P:innate immune response"/>
    <property type="evidence" value="ECO:0007669"/>
    <property type="project" value="UniProtKB-KW"/>
</dbReference>
<evidence type="ECO:0000313" key="15">
    <source>
        <dbReference type="WBParaSite" id="maker-uti_cns_0017717-snap-gene-0.2-mRNA-1"/>
    </source>
</evidence>
<dbReference type="SUPFAM" id="SSF140931">
    <property type="entry name" value="Fic-like"/>
    <property type="match status" value="1"/>
</dbReference>
<feature type="region of interest" description="Disordered" evidence="12">
    <location>
        <begin position="747"/>
        <end position="771"/>
    </location>
</feature>
<evidence type="ECO:0000256" key="3">
    <source>
        <dbReference type="ARBA" id="ARBA00004496"/>
    </source>
</evidence>
<dbReference type="GO" id="GO:0005739">
    <property type="term" value="C:mitochondrion"/>
    <property type="evidence" value="ECO:0007669"/>
    <property type="project" value="UniProtKB-SubCell"/>
</dbReference>
<dbReference type="WBParaSite" id="maker-uti_cns_0017717-snap-gene-0.2-mRNA-1">
    <property type="protein sequence ID" value="maker-uti_cns_0017717-snap-gene-0.2-mRNA-1"/>
    <property type="gene ID" value="maker-uti_cns_0017717-snap-gene-0.2"/>
</dbReference>
<dbReference type="InterPro" id="IPR010418">
    <property type="entry name" value="ECSIT"/>
</dbReference>
<keyword evidence="9" id="KW-0809">Transit peptide</keyword>
<dbReference type="GO" id="GO:0005634">
    <property type="term" value="C:nucleus"/>
    <property type="evidence" value="ECO:0007669"/>
    <property type="project" value="UniProtKB-SubCell"/>
</dbReference>
<dbReference type="InterPro" id="IPR029342">
    <property type="entry name" value="ECIST_C"/>
</dbReference>
<accession>A0A1I8IX33</accession>
<feature type="region of interest" description="Disordered" evidence="12">
    <location>
        <begin position="462"/>
        <end position="485"/>
    </location>
</feature>
<dbReference type="InterPro" id="IPR036597">
    <property type="entry name" value="Fido-like_dom_sf"/>
</dbReference>
<dbReference type="SMART" id="SM01284">
    <property type="entry name" value="ECSIT_Cterm"/>
    <property type="match status" value="1"/>
</dbReference>
<dbReference type="Pfam" id="PF14784">
    <property type="entry name" value="ECSIT_C"/>
    <property type="match status" value="1"/>
</dbReference>
<dbReference type="Proteomes" id="UP000095280">
    <property type="component" value="Unplaced"/>
</dbReference>
<dbReference type="PANTHER" id="PTHR13113">
    <property type="entry name" value="ECSIT EVOLUTIONARILY CONSERVED SIGNALING INTERMEDIATE IN TOLL PATHWAYS"/>
    <property type="match status" value="1"/>
</dbReference>
<dbReference type="GO" id="GO:0007178">
    <property type="term" value="P:cell surface receptor protein serine/threonine kinase signaling pathway"/>
    <property type="evidence" value="ECO:0007669"/>
    <property type="project" value="TreeGrafter"/>
</dbReference>
<dbReference type="PANTHER" id="PTHR13113:SF1">
    <property type="entry name" value="EVOLUTIONARILY CONSERVED SIGNALING INTERMEDIATE IN TOLL PATHWAY, MITOCHONDRIAL"/>
    <property type="match status" value="1"/>
</dbReference>
<dbReference type="InterPro" id="IPR046448">
    <property type="entry name" value="ECSIT_N"/>
</dbReference>
<keyword evidence="6" id="KW-0963">Cytoplasm</keyword>
<comment type="similarity">
    <text evidence="4">Belongs to the ECSIT family.</text>
</comment>
<keyword evidence="11" id="KW-0539">Nucleus</keyword>
<evidence type="ECO:0000256" key="4">
    <source>
        <dbReference type="ARBA" id="ARBA00007674"/>
    </source>
</evidence>
<protein>
    <recommendedName>
        <fullName evidence="5">Evolutionarily conserved signaling intermediate in Toll pathway, mitochondrial</fullName>
    </recommendedName>
</protein>
<evidence type="ECO:0000256" key="1">
    <source>
        <dbReference type="ARBA" id="ARBA00004123"/>
    </source>
</evidence>
<evidence type="ECO:0000259" key="13">
    <source>
        <dbReference type="SMART" id="SM01284"/>
    </source>
</evidence>
<sequence>MNLILMRSGYPPAIVRVEERAIYYQLIKEANEGDVRPFIRFIGHCTEATIDEFLLTAQRVSDFEAAESGASLSLAKQSEDCKPRLLFKRSRPPPPSPSVALAASAAVLQPRQLLQACPVSTSCRRPFLQSIISVRATDRERKVEERRQLERRRRLEDLTRQAAVAAPAPARLRQPEAAFSPEVLADRERRRQEFHDSIFLYMQRYGRTRRGHVEFIEAMRSRLQELGVHKDLQSYKALLDVFPKEVMRVRTMWQSEFRHYPRQQDTAIALLDTMNEHGVMPDTDMGLQISRIFGTESYVMTKFQRMMYWMPKLRHADPWPAVRLTSSGLQYLPAPESFRDLAVRALRRMCPDPETRVTTYSMDGPPGSDLFVASAQAPAQQQLLTDMAAGAHVYLDGPNWVWFGEHRLSYYALSADPTPLAREIAARKEATAAAAAETPQKLRPRLMEEDFTWWRRLRCADDDDGDGDRGDEDQPDGELARAPSEHELPDCTVLSLAIASSSGGADLLLRWVRLLAAEPGNEALQRAAVVLRLRPSDGDGDAADGSDAAASGQGPIHQSSRSRTPHPDSPWSRSCRIRAAFSLFRTLRLSLTSHVSLCCTLASSTFSSHILDDTPSSLAPSLLHSVAPAGVRIVAHHPGGPQLRAHTQNELPAQGEELGGSGIGECGTAAGLRALCSSESIDEVAHCGVLEERALASVRVELDYLQAARALGFEHAVKFGVGRSHQQRQRVAQAALRLQTAPTSLAVAAGGPGSQADEEDGEQSAGWKVTG</sequence>
<dbReference type="Gene3D" id="1.10.3290.10">
    <property type="entry name" value="Fido-like domain"/>
    <property type="match status" value="1"/>
</dbReference>
<keyword evidence="8" id="KW-0391">Immunity</keyword>
<evidence type="ECO:0000256" key="7">
    <source>
        <dbReference type="ARBA" id="ARBA00022588"/>
    </source>
</evidence>
<keyword evidence="10" id="KW-0496">Mitochondrion</keyword>
<evidence type="ECO:0000256" key="6">
    <source>
        <dbReference type="ARBA" id="ARBA00022490"/>
    </source>
</evidence>
<proteinExistence type="inferred from homology"/>
<dbReference type="Pfam" id="PF06239">
    <property type="entry name" value="ECSIT_N"/>
    <property type="match status" value="1"/>
</dbReference>
<name>A0A1I8IX33_9PLAT</name>
<evidence type="ECO:0000313" key="14">
    <source>
        <dbReference type="Proteomes" id="UP000095280"/>
    </source>
</evidence>
<evidence type="ECO:0000256" key="11">
    <source>
        <dbReference type="ARBA" id="ARBA00023242"/>
    </source>
</evidence>
<evidence type="ECO:0000256" key="12">
    <source>
        <dbReference type="SAM" id="MobiDB-lite"/>
    </source>
</evidence>
<keyword evidence="14" id="KW-1185">Reference proteome</keyword>
<organism evidence="14 15">
    <name type="scientific">Macrostomum lignano</name>
    <dbReference type="NCBI Taxonomy" id="282301"/>
    <lineage>
        <taxon>Eukaryota</taxon>
        <taxon>Metazoa</taxon>
        <taxon>Spiralia</taxon>
        <taxon>Lophotrochozoa</taxon>
        <taxon>Platyhelminthes</taxon>
        <taxon>Rhabditophora</taxon>
        <taxon>Macrostomorpha</taxon>
        <taxon>Macrostomida</taxon>
        <taxon>Macrostomidae</taxon>
        <taxon>Macrostomum</taxon>
    </lineage>
</organism>